<dbReference type="EMBL" id="DVNC01000020">
    <property type="protein sequence ID" value="HIU52843.1"/>
    <property type="molecule type" value="Genomic_DNA"/>
</dbReference>
<proteinExistence type="predicted"/>
<name>A0A9D1M2T0_9PROT</name>
<reference evidence="1" key="1">
    <citation type="submission" date="2020-10" db="EMBL/GenBank/DDBJ databases">
        <authorList>
            <person name="Gilroy R."/>
        </authorList>
    </citation>
    <scope>NUCLEOTIDE SEQUENCE</scope>
    <source>
        <strain evidence="1">ChiW3-316</strain>
    </source>
</reference>
<dbReference type="AlphaFoldDB" id="A0A9D1M2T0"/>
<evidence type="ECO:0000313" key="2">
    <source>
        <dbReference type="Proteomes" id="UP000824107"/>
    </source>
</evidence>
<accession>A0A9D1M2T0</accession>
<protein>
    <submittedName>
        <fullName evidence="1">Uncharacterized protein</fullName>
    </submittedName>
</protein>
<gene>
    <name evidence="1" type="ORF">IAD20_02045</name>
</gene>
<organism evidence="1 2">
    <name type="scientific">Candidatus Scatocola faecipullorum</name>
    <dbReference type="NCBI Taxonomy" id="2840917"/>
    <lineage>
        <taxon>Bacteria</taxon>
        <taxon>Pseudomonadati</taxon>
        <taxon>Pseudomonadota</taxon>
        <taxon>Alphaproteobacteria</taxon>
        <taxon>Rhodospirillales</taxon>
        <taxon>Rhodospirillaceae</taxon>
        <taxon>Rhodospirillaceae incertae sedis</taxon>
        <taxon>Candidatus Scatocola</taxon>
    </lineage>
</organism>
<sequence length="109" mass="12861">MKQEAKTKIQEYLKKNDELFENAGEDEKVETGLVTVATNDKAVYTLKQVLNFCRKFMDFPPRTADLTLTWIQLPGFKHKTRGWIWQQQDGYFFVKCGGTTAHFIDRRFY</sequence>
<reference evidence="1" key="2">
    <citation type="journal article" date="2021" name="PeerJ">
        <title>Extensive microbial diversity within the chicken gut microbiome revealed by metagenomics and culture.</title>
        <authorList>
            <person name="Gilroy R."/>
            <person name="Ravi A."/>
            <person name="Getino M."/>
            <person name="Pursley I."/>
            <person name="Horton D.L."/>
            <person name="Alikhan N.F."/>
            <person name="Baker D."/>
            <person name="Gharbi K."/>
            <person name="Hall N."/>
            <person name="Watson M."/>
            <person name="Adriaenssens E.M."/>
            <person name="Foster-Nyarko E."/>
            <person name="Jarju S."/>
            <person name="Secka A."/>
            <person name="Antonio M."/>
            <person name="Oren A."/>
            <person name="Chaudhuri R.R."/>
            <person name="La Ragione R."/>
            <person name="Hildebrand F."/>
            <person name="Pallen M.J."/>
        </authorList>
    </citation>
    <scope>NUCLEOTIDE SEQUENCE</scope>
    <source>
        <strain evidence="1">ChiW3-316</strain>
    </source>
</reference>
<evidence type="ECO:0000313" key="1">
    <source>
        <dbReference type="EMBL" id="HIU52843.1"/>
    </source>
</evidence>
<comment type="caution">
    <text evidence="1">The sequence shown here is derived from an EMBL/GenBank/DDBJ whole genome shotgun (WGS) entry which is preliminary data.</text>
</comment>
<dbReference type="Proteomes" id="UP000824107">
    <property type="component" value="Unassembled WGS sequence"/>
</dbReference>